<dbReference type="NCBIfam" id="NF006126">
    <property type="entry name" value="PRK08270.1"/>
    <property type="match status" value="1"/>
</dbReference>
<accession>A0A1H7RHZ8</accession>
<dbReference type="CDD" id="cd01675">
    <property type="entry name" value="RNR_III"/>
    <property type="match status" value="1"/>
</dbReference>
<gene>
    <name evidence="5" type="ORF">SAMN05421740_107131</name>
</gene>
<dbReference type="STRING" id="332977.SAMN05421740_107131"/>
<keyword evidence="6" id="KW-1185">Reference proteome</keyword>
<keyword evidence="1 3" id="KW-0547">Nucleotide-binding</keyword>
<proteinExistence type="predicted"/>
<evidence type="ECO:0000259" key="4">
    <source>
        <dbReference type="PROSITE" id="PS51161"/>
    </source>
</evidence>
<dbReference type="GO" id="GO:0005524">
    <property type="term" value="F:ATP binding"/>
    <property type="evidence" value="ECO:0007669"/>
    <property type="project" value="UniProtKB-UniRule"/>
</dbReference>
<keyword evidence="2 3" id="KW-0067">ATP-binding</keyword>
<evidence type="ECO:0000313" key="5">
    <source>
        <dbReference type="EMBL" id="SEL59871.1"/>
    </source>
</evidence>
<dbReference type="Pfam" id="PF03477">
    <property type="entry name" value="ATP-cone"/>
    <property type="match status" value="1"/>
</dbReference>
<dbReference type="PROSITE" id="PS51161">
    <property type="entry name" value="ATP_CONE"/>
    <property type="match status" value="1"/>
</dbReference>
<organism evidence="5 6">
    <name type="scientific">Parapedobacter koreensis</name>
    <dbReference type="NCBI Taxonomy" id="332977"/>
    <lineage>
        <taxon>Bacteria</taxon>
        <taxon>Pseudomonadati</taxon>
        <taxon>Bacteroidota</taxon>
        <taxon>Sphingobacteriia</taxon>
        <taxon>Sphingobacteriales</taxon>
        <taxon>Sphingobacteriaceae</taxon>
        <taxon>Parapedobacter</taxon>
    </lineage>
</organism>
<evidence type="ECO:0000256" key="1">
    <source>
        <dbReference type="ARBA" id="ARBA00022741"/>
    </source>
</evidence>
<dbReference type="EMBL" id="FNZR01000007">
    <property type="protein sequence ID" value="SEL59871.1"/>
    <property type="molecule type" value="Genomic_DNA"/>
</dbReference>
<dbReference type="GO" id="GO:0004748">
    <property type="term" value="F:ribonucleoside-diphosphate reductase activity, thioredoxin disulfide as acceptor"/>
    <property type="evidence" value="ECO:0007669"/>
    <property type="project" value="TreeGrafter"/>
</dbReference>
<reference evidence="6" key="1">
    <citation type="submission" date="2016-10" db="EMBL/GenBank/DDBJ databases">
        <authorList>
            <person name="Varghese N."/>
            <person name="Submissions S."/>
        </authorList>
    </citation>
    <scope>NUCLEOTIDE SEQUENCE [LARGE SCALE GENOMIC DNA]</scope>
    <source>
        <strain evidence="6">Jip14</strain>
    </source>
</reference>
<dbReference type="SUPFAM" id="SSF51998">
    <property type="entry name" value="PFL-like glycyl radical enzymes"/>
    <property type="match status" value="1"/>
</dbReference>
<name>A0A1H7RHZ8_9SPHI</name>
<dbReference type="Proteomes" id="UP000198916">
    <property type="component" value="Unassembled WGS sequence"/>
</dbReference>
<evidence type="ECO:0000313" key="6">
    <source>
        <dbReference type="Proteomes" id="UP000198916"/>
    </source>
</evidence>
<dbReference type="PANTHER" id="PTHR21075">
    <property type="entry name" value="ANAEROBIC RIBONUCLEOSIDE-TRIPHOSPHATE REDUCTASE"/>
    <property type="match status" value="1"/>
</dbReference>
<evidence type="ECO:0000256" key="3">
    <source>
        <dbReference type="PROSITE-ProRule" id="PRU00492"/>
    </source>
</evidence>
<dbReference type="PANTHER" id="PTHR21075:SF0">
    <property type="entry name" value="ANAEROBIC RIBONUCLEOSIDE-TRIPHOSPHATE REDUCTASE"/>
    <property type="match status" value="1"/>
</dbReference>
<dbReference type="GO" id="GO:0006260">
    <property type="term" value="P:DNA replication"/>
    <property type="evidence" value="ECO:0007669"/>
    <property type="project" value="InterPro"/>
</dbReference>
<dbReference type="InterPro" id="IPR005144">
    <property type="entry name" value="ATP-cone_dom"/>
</dbReference>
<dbReference type="Pfam" id="PF13597">
    <property type="entry name" value="NRDD"/>
    <property type="match status" value="1"/>
</dbReference>
<dbReference type="AlphaFoldDB" id="A0A1H7RHZ8"/>
<feature type="domain" description="ATP-cone" evidence="4">
    <location>
        <begin position="18"/>
        <end position="104"/>
    </location>
</feature>
<protein>
    <submittedName>
        <fullName evidence="5">Ribonucleoside-triphosphate reductase class III catalytic subunit</fullName>
    </submittedName>
</protein>
<evidence type="ECO:0000256" key="2">
    <source>
        <dbReference type="ARBA" id="ARBA00022840"/>
    </source>
</evidence>
<dbReference type="GO" id="GO:0031250">
    <property type="term" value="C:anaerobic ribonucleoside-triphosphate reductase complex"/>
    <property type="evidence" value="ECO:0007669"/>
    <property type="project" value="TreeGrafter"/>
</dbReference>
<dbReference type="GO" id="GO:0008998">
    <property type="term" value="F:ribonucleoside-triphosphate reductase (thioredoxin) activity"/>
    <property type="evidence" value="ECO:0007669"/>
    <property type="project" value="InterPro"/>
</dbReference>
<dbReference type="Gene3D" id="3.20.70.20">
    <property type="match status" value="1"/>
</dbReference>
<dbReference type="InterPro" id="IPR012833">
    <property type="entry name" value="NrdD"/>
</dbReference>
<dbReference type="NCBIfam" id="TIGR02487">
    <property type="entry name" value="NrdD"/>
    <property type="match status" value="1"/>
</dbReference>
<dbReference type="GO" id="GO:0009265">
    <property type="term" value="P:2'-deoxyribonucleotide biosynthetic process"/>
    <property type="evidence" value="ECO:0007669"/>
    <property type="project" value="TreeGrafter"/>
</dbReference>
<sequence length="722" mass="83292">MRGTFVGKISFTGYIMEKYVIKRNGAYEPFMPYKIRDAIEKGFQSVSMPPDNGVFAAVMHVLDGKDTWAVEEIQDHIEKVLYERQYFETMRSFMLYRHTRKLQREHIGGFNEDTTYVDSTQAIEEYIRQTDWRINANANTSYSNAGLVNNTAGKIIANYWLDNVYSKEEGYAHRNGDIHIHDLDCLTGYCAGWSLRVLLNEGFNGVRGRVESRPPSHFREALGQMANFLGILQSEWAGAQAFSSFDTYLAPYVFKDRLPYVEVLKAVRSFVYNLNVPARWGQSPFTNITLDWNVPDDLKEQIPTKQDKHLFADARDAELLHLARRRGVMSLEDLCYKHFQREMDMINKAYYTVMTEGDANGQPFTFPIPTVNITEHFDWESENATLLFENTAKIGSSYFQNFVGSQYMTDTSGNRVENPEAYKPNAVRSMCCRLQLDLRELLKRGNGLFGSAEMTGSIGVVTINMARLGYLYRGDKEGIYRRLDHWLDIAKSTLEKKRRFIQEMYDRGLYPYTKRYLPHFRNHFSTIGVNGMNEMIRNFTDDRDCITSDSGIAFAAALLEHIRRRMREFQESTGNLYNLEATPAEGTTYRFAKEDKKRFPDILQAGYGEHIYYTNSSQLPVDYTEDPFEALLLQDDLQCKYTGGTVLHLYMSERVSSPDACRNFVRGVISNFKLPYITVTPVFSICPVHGYLNGEHEYCPKCDELILATHQKQITHEHTTAR</sequence>